<evidence type="ECO:0000313" key="9">
    <source>
        <dbReference type="EMBL" id="GLH68247.1"/>
    </source>
</evidence>
<evidence type="ECO:0000256" key="1">
    <source>
        <dbReference type="ARBA" id="ARBA00022722"/>
    </source>
</evidence>
<keyword evidence="2 5" id="KW-0255">Endonuclease</keyword>
<dbReference type="PROSITE" id="PS50084">
    <property type="entry name" value="KH_TYPE_1"/>
    <property type="match status" value="1"/>
</dbReference>
<dbReference type="SMART" id="SM00322">
    <property type="entry name" value="KH"/>
    <property type="match status" value="1"/>
</dbReference>
<gene>
    <name evidence="5 9" type="primary">rny</name>
    <name evidence="9" type="ORF">GETHED_26110</name>
</gene>
<dbReference type="SUPFAM" id="SSF109604">
    <property type="entry name" value="HD-domain/PDEase-like"/>
    <property type="match status" value="1"/>
</dbReference>
<dbReference type="InterPro" id="IPR004087">
    <property type="entry name" value="KH_dom"/>
</dbReference>
<evidence type="ECO:0000313" key="10">
    <source>
        <dbReference type="Proteomes" id="UP001165044"/>
    </source>
</evidence>
<dbReference type="NCBIfam" id="TIGR03319">
    <property type="entry name" value="RNase_Y"/>
    <property type="match status" value="1"/>
</dbReference>
<comment type="similarity">
    <text evidence="5">Belongs to the RNase Y family.</text>
</comment>
<name>A0ABQ5Q0T7_9BACT</name>
<organism evidence="9 10">
    <name type="scientific">Geothrix edaphica</name>
    <dbReference type="NCBI Taxonomy" id="2927976"/>
    <lineage>
        <taxon>Bacteria</taxon>
        <taxon>Pseudomonadati</taxon>
        <taxon>Acidobacteriota</taxon>
        <taxon>Holophagae</taxon>
        <taxon>Holophagales</taxon>
        <taxon>Holophagaceae</taxon>
        <taxon>Geothrix</taxon>
    </lineage>
</organism>
<comment type="caution">
    <text evidence="9">The sequence shown here is derived from an EMBL/GenBank/DDBJ whole genome shotgun (WGS) entry which is preliminary data.</text>
</comment>
<evidence type="ECO:0000256" key="3">
    <source>
        <dbReference type="ARBA" id="ARBA00022801"/>
    </source>
</evidence>
<dbReference type="SUPFAM" id="SSF54791">
    <property type="entry name" value="Eukaryotic type KH-domain (KH-domain type I)"/>
    <property type="match status" value="1"/>
</dbReference>
<dbReference type="PROSITE" id="PS51831">
    <property type="entry name" value="HD"/>
    <property type="match status" value="1"/>
</dbReference>
<comment type="function">
    <text evidence="5">Endoribonuclease that initiates mRNA decay.</text>
</comment>
<keyword evidence="4 5" id="KW-0694">RNA-binding</keyword>
<keyword evidence="3 5" id="KW-0378">Hydrolase</keyword>
<dbReference type="InterPro" id="IPR006674">
    <property type="entry name" value="HD_domain"/>
</dbReference>
<sequence>MNLISWIFLLLFFAAAGVGLLMALRAQKATVEASQAQARAEADVKVQREKLLEEARREAQRLRERGEQEAEALRKESDLKAKEQALHARQEAEKLLAERQANLEKQEQRIQSKEAGLQSKEEGLDKKLQQVEQKAKDLEGLTEKRKAELEKLEAQQTEAKQLVEAQAKRLEEVAGLTREDAKKELISQLEYAAKMDAAKLVRRIDEEAQEEAAKKARWTIGAAIQRVASDVVAEQAVSSVQLPSDDLKGRIIGREGRNIRALEKATGCDLIVDDTPESIVVSSFDPIRREVARQAILKLLADGRIHPARIEEVVEKVKVDMDQHLKEIGEAACIELGFPDVHPKMHKLVGRLNYRTSYGQNVLEHTKEVARIAEYMAGEMGADARLARRAGLFHDIGKAIDREVEGTHIEIGMQLMQRYGEKEEVIHAMSCHHGDFEPRTVEAMLITAADALSAARPGARREMLETYVKRLEKLEEIAGSYKGVQKSYAMQAGREIRILVDAGSVNDDQAYWIAKDVSRRIESEMQYPGQIKVTVMRELRAVEIAR</sequence>
<dbReference type="Pfam" id="PF00013">
    <property type="entry name" value="KH_1"/>
    <property type="match status" value="1"/>
</dbReference>
<feature type="region of interest" description="Disordered" evidence="7">
    <location>
        <begin position="62"/>
        <end position="84"/>
    </location>
</feature>
<dbReference type="CDD" id="cd22431">
    <property type="entry name" value="KH-I_RNaseY"/>
    <property type="match status" value="1"/>
</dbReference>
<dbReference type="Gene3D" id="1.10.3210.10">
    <property type="entry name" value="Hypothetical protein af1432"/>
    <property type="match status" value="1"/>
</dbReference>
<evidence type="ECO:0000256" key="5">
    <source>
        <dbReference type="HAMAP-Rule" id="MF_00335"/>
    </source>
</evidence>
<dbReference type="InterPro" id="IPR036612">
    <property type="entry name" value="KH_dom_type_1_sf"/>
</dbReference>
<protein>
    <recommendedName>
        <fullName evidence="5 6">Ribonuclease Y</fullName>
        <shortName evidence="5">RNase Y</shortName>
        <ecNumber evidence="5 6">3.1.-.-</ecNumber>
    </recommendedName>
</protein>
<keyword evidence="10" id="KW-1185">Reference proteome</keyword>
<reference evidence="9" key="1">
    <citation type="journal article" date="2023" name="Antonie Van Leeuwenhoek">
        <title>Mesoterricola silvestris gen. nov., sp. nov., Mesoterricola sediminis sp. nov., Geothrix oryzae sp. nov., Geothrix edaphica sp. nov., Geothrix rubra sp. nov., and Geothrix limicola sp. nov., six novel members of Acidobacteriota isolated from soils.</title>
        <authorList>
            <person name="Itoh H."/>
            <person name="Sugisawa Y."/>
            <person name="Mise K."/>
            <person name="Xu Z."/>
            <person name="Kuniyasu M."/>
            <person name="Ushijima N."/>
            <person name="Kawano K."/>
            <person name="Kobayashi E."/>
            <person name="Shiratori Y."/>
            <person name="Masuda Y."/>
            <person name="Senoo K."/>
        </authorList>
    </citation>
    <scope>NUCLEOTIDE SEQUENCE</scope>
    <source>
        <strain evidence="9">Red802</strain>
    </source>
</reference>
<accession>A0ABQ5Q0T7</accession>
<dbReference type="Pfam" id="PF01966">
    <property type="entry name" value="HD"/>
    <property type="match status" value="1"/>
</dbReference>
<evidence type="ECO:0000259" key="8">
    <source>
        <dbReference type="PROSITE" id="PS51831"/>
    </source>
</evidence>
<evidence type="ECO:0000256" key="4">
    <source>
        <dbReference type="ARBA" id="ARBA00022884"/>
    </source>
</evidence>
<evidence type="ECO:0000256" key="6">
    <source>
        <dbReference type="NCBIfam" id="TIGR03319"/>
    </source>
</evidence>
<dbReference type="PANTHER" id="PTHR12826:SF15">
    <property type="entry name" value="RIBONUCLEASE Y"/>
    <property type="match status" value="1"/>
</dbReference>
<dbReference type="Proteomes" id="UP001165044">
    <property type="component" value="Unassembled WGS sequence"/>
</dbReference>
<dbReference type="NCBIfam" id="TIGR00277">
    <property type="entry name" value="HDIG"/>
    <property type="match status" value="1"/>
</dbReference>
<dbReference type="InterPro" id="IPR006675">
    <property type="entry name" value="HDIG_dom"/>
</dbReference>
<dbReference type="RefSeq" id="WP_285610058.1">
    <property type="nucleotide sequence ID" value="NZ_BSDC01000004.1"/>
</dbReference>
<dbReference type="EC" id="3.1.-.-" evidence="5 6"/>
<dbReference type="Gene3D" id="3.30.1370.10">
    <property type="entry name" value="K Homology domain, type 1"/>
    <property type="match status" value="1"/>
</dbReference>
<keyword evidence="1 5" id="KW-0540">Nuclease</keyword>
<evidence type="ECO:0000256" key="7">
    <source>
        <dbReference type="SAM" id="MobiDB-lite"/>
    </source>
</evidence>
<proteinExistence type="inferred from homology"/>
<dbReference type="SMART" id="SM00471">
    <property type="entry name" value="HDc"/>
    <property type="match status" value="1"/>
</dbReference>
<feature type="domain" description="HD" evidence="8">
    <location>
        <begin position="362"/>
        <end position="455"/>
    </location>
</feature>
<dbReference type="HAMAP" id="MF_00335">
    <property type="entry name" value="RNase_Y"/>
    <property type="match status" value="1"/>
</dbReference>
<dbReference type="InterPro" id="IPR022711">
    <property type="entry name" value="RNase_Y_N"/>
</dbReference>
<dbReference type="InterPro" id="IPR003607">
    <property type="entry name" value="HD/PDEase_dom"/>
</dbReference>
<dbReference type="PANTHER" id="PTHR12826">
    <property type="entry name" value="RIBONUCLEASE Y"/>
    <property type="match status" value="1"/>
</dbReference>
<dbReference type="CDD" id="cd00077">
    <property type="entry name" value="HDc"/>
    <property type="match status" value="1"/>
</dbReference>
<evidence type="ECO:0000256" key="2">
    <source>
        <dbReference type="ARBA" id="ARBA00022759"/>
    </source>
</evidence>
<dbReference type="Pfam" id="PF12072">
    <property type="entry name" value="RNase_Y_N"/>
    <property type="match status" value="1"/>
</dbReference>
<dbReference type="EMBL" id="BSDC01000004">
    <property type="protein sequence ID" value="GLH68247.1"/>
    <property type="molecule type" value="Genomic_DNA"/>
</dbReference>
<dbReference type="InterPro" id="IPR017705">
    <property type="entry name" value="Ribonuclease_Y"/>
</dbReference>
<dbReference type="InterPro" id="IPR004088">
    <property type="entry name" value="KH_dom_type_1"/>
</dbReference>